<gene>
    <name evidence="4" type="ORF">A2898_05430</name>
</gene>
<evidence type="ECO:0000256" key="3">
    <source>
        <dbReference type="RuleBase" id="RU004508"/>
    </source>
</evidence>
<dbReference type="PANTHER" id="PTHR30244">
    <property type="entry name" value="TRANSAMINASE"/>
    <property type="match status" value="1"/>
</dbReference>
<name>A0A1G2B2K4_9BACT</name>
<dbReference type="InterPro" id="IPR000653">
    <property type="entry name" value="DegT/StrS_aminotransferase"/>
</dbReference>
<dbReference type="Proteomes" id="UP000179164">
    <property type="component" value="Unassembled WGS sequence"/>
</dbReference>
<evidence type="ECO:0000313" key="5">
    <source>
        <dbReference type="Proteomes" id="UP000179164"/>
    </source>
</evidence>
<comment type="similarity">
    <text evidence="3">Belongs to the DegT/DnrJ/EryC1 family.</text>
</comment>
<dbReference type="AlphaFoldDB" id="A0A1G2B2K4"/>
<dbReference type="CDD" id="cd00616">
    <property type="entry name" value="AHBA_syn"/>
    <property type="match status" value="1"/>
</dbReference>
<dbReference type="GO" id="GO:0000271">
    <property type="term" value="P:polysaccharide biosynthetic process"/>
    <property type="evidence" value="ECO:0007669"/>
    <property type="project" value="TreeGrafter"/>
</dbReference>
<dbReference type="InterPro" id="IPR015422">
    <property type="entry name" value="PyrdxlP-dep_Trfase_small"/>
</dbReference>
<dbReference type="PIRSF" id="PIRSF000390">
    <property type="entry name" value="PLP_StrS"/>
    <property type="match status" value="1"/>
</dbReference>
<dbReference type="GO" id="GO:0008483">
    <property type="term" value="F:transaminase activity"/>
    <property type="evidence" value="ECO:0007669"/>
    <property type="project" value="TreeGrafter"/>
</dbReference>
<feature type="active site" description="Proton acceptor" evidence="1">
    <location>
        <position position="184"/>
    </location>
</feature>
<dbReference type="Pfam" id="PF01041">
    <property type="entry name" value="DegT_DnrJ_EryC1"/>
    <property type="match status" value="1"/>
</dbReference>
<proteinExistence type="inferred from homology"/>
<dbReference type="InterPro" id="IPR015424">
    <property type="entry name" value="PyrdxlP-dep_Trfase"/>
</dbReference>
<dbReference type="EMBL" id="MHKE01000020">
    <property type="protein sequence ID" value="OGY82477.1"/>
    <property type="molecule type" value="Genomic_DNA"/>
</dbReference>
<evidence type="ECO:0008006" key="6">
    <source>
        <dbReference type="Google" id="ProtNLM"/>
    </source>
</evidence>
<dbReference type="Gene3D" id="3.90.1150.10">
    <property type="entry name" value="Aspartate Aminotransferase, domain 1"/>
    <property type="match status" value="1"/>
</dbReference>
<organism evidence="4 5">
    <name type="scientific">Candidatus Kerfeldbacteria bacterium RIFCSPLOWO2_01_FULL_48_11</name>
    <dbReference type="NCBI Taxonomy" id="1798543"/>
    <lineage>
        <taxon>Bacteria</taxon>
        <taxon>Candidatus Kerfeldiibacteriota</taxon>
    </lineage>
</organism>
<accession>A0A1G2B2K4</accession>
<dbReference type="STRING" id="1798543.A2898_05430"/>
<evidence type="ECO:0000256" key="1">
    <source>
        <dbReference type="PIRSR" id="PIRSR000390-1"/>
    </source>
</evidence>
<evidence type="ECO:0000313" key="4">
    <source>
        <dbReference type="EMBL" id="OGY82477.1"/>
    </source>
</evidence>
<keyword evidence="2 3" id="KW-0663">Pyridoxal phosphate</keyword>
<dbReference type="InterPro" id="IPR015421">
    <property type="entry name" value="PyrdxlP-dep_Trfase_major"/>
</dbReference>
<protein>
    <recommendedName>
        <fullName evidence="6">UDP-4-amino-4, 6-dideoxy-N-acetyl-beta-L-altrosamine transaminase</fullName>
    </recommendedName>
</protein>
<evidence type="ECO:0000256" key="2">
    <source>
        <dbReference type="PIRSR" id="PIRSR000390-2"/>
    </source>
</evidence>
<dbReference type="SUPFAM" id="SSF53383">
    <property type="entry name" value="PLP-dependent transferases"/>
    <property type="match status" value="1"/>
</dbReference>
<reference evidence="4 5" key="1">
    <citation type="journal article" date="2016" name="Nat. Commun.">
        <title>Thousands of microbial genomes shed light on interconnected biogeochemical processes in an aquifer system.</title>
        <authorList>
            <person name="Anantharaman K."/>
            <person name="Brown C.T."/>
            <person name="Hug L.A."/>
            <person name="Sharon I."/>
            <person name="Castelle C.J."/>
            <person name="Probst A.J."/>
            <person name="Thomas B.C."/>
            <person name="Singh A."/>
            <person name="Wilkins M.J."/>
            <person name="Karaoz U."/>
            <person name="Brodie E.L."/>
            <person name="Williams K.H."/>
            <person name="Hubbard S.S."/>
            <person name="Banfield J.F."/>
        </authorList>
    </citation>
    <scope>NUCLEOTIDE SEQUENCE [LARGE SCALE GENOMIC DNA]</scope>
</reference>
<comment type="caution">
    <text evidence="4">The sequence shown here is derived from an EMBL/GenBank/DDBJ whole genome shotgun (WGS) entry which is preliminary data.</text>
</comment>
<sequence>MLPHFIPFGAPKFSRHTETEVIRTLRSGWIGTGPKVLEFERLFAHYVHAPFAVALSSCTAGLHLSLVVSGVGRGDEVITSPLTFAATANAILTSGATVKFADVDLATYTLSPRAAQRAITKKTRAIIPVHFAGLPADMKSFEALARRYRLHLIEDAAHALGARSHGAMIGATGNLTSFSFYPNKNITSCDGGMLTFADRRFERTLKTLRHQGLDVDAWKRFHRKSLQTSLALMHGYKYTMNDLQAIIGIEQLKHAEAWQKTRERYAAYYDSIFTAIPGVFFQYRPLDKDENRHALYLYTLRLERKFFGHARDQVVQTLLRKNIGAGVHYIPLHLHPAFRHQKYRRGDFPIAEKIGDEIFTIPLTPHLSFSVIRAIARVTKAVLLSFLRRRTTP</sequence>
<feature type="modified residue" description="N6-(pyridoxal phosphate)lysine" evidence="2">
    <location>
        <position position="184"/>
    </location>
</feature>
<dbReference type="PANTHER" id="PTHR30244:SF34">
    <property type="entry name" value="DTDP-4-AMINO-4,6-DIDEOXYGALACTOSE TRANSAMINASE"/>
    <property type="match status" value="1"/>
</dbReference>
<dbReference type="GO" id="GO:0030170">
    <property type="term" value="F:pyridoxal phosphate binding"/>
    <property type="evidence" value="ECO:0007669"/>
    <property type="project" value="TreeGrafter"/>
</dbReference>
<dbReference type="Gene3D" id="3.40.640.10">
    <property type="entry name" value="Type I PLP-dependent aspartate aminotransferase-like (Major domain)"/>
    <property type="match status" value="1"/>
</dbReference>